<feature type="compositionally biased region" description="Basic and acidic residues" evidence="1">
    <location>
        <begin position="356"/>
        <end position="365"/>
    </location>
</feature>
<dbReference type="SUPFAM" id="SSF53756">
    <property type="entry name" value="UDP-Glycosyltransferase/glycogen phosphorylase"/>
    <property type="match status" value="1"/>
</dbReference>
<dbReference type="EMBL" id="CP042467">
    <property type="protein sequence ID" value="QED29816.1"/>
    <property type="molecule type" value="Genomic_DNA"/>
</dbReference>
<dbReference type="Gene3D" id="3.40.50.2000">
    <property type="entry name" value="Glycogen Phosphorylase B"/>
    <property type="match status" value="1"/>
</dbReference>
<name>A0A5B8Y1J7_9DELT</name>
<dbReference type="KEGG" id="bbae:FRD01_21800"/>
<feature type="compositionally biased region" description="Basic and acidic residues" evidence="1">
    <location>
        <begin position="487"/>
        <end position="526"/>
    </location>
</feature>
<protein>
    <recommendedName>
        <fullName evidence="2">Diacylglycerol glucosyltransferase N-terminal domain-containing protein</fullName>
    </recommendedName>
</protein>
<evidence type="ECO:0000313" key="3">
    <source>
        <dbReference type="EMBL" id="QED29816.1"/>
    </source>
</evidence>
<proteinExistence type="predicted"/>
<dbReference type="GO" id="GO:0016020">
    <property type="term" value="C:membrane"/>
    <property type="evidence" value="ECO:0007669"/>
    <property type="project" value="GOC"/>
</dbReference>
<accession>A0A5B8Y1J7</accession>
<evidence type="ECO:0000259" key="2">
    <source>
        <dbReference type="Pfam" id="PF06925"/>
    </source>
</evidence>
<dbReference type="GO" id="GO:0009247">
    <property type="term" value="P:glycolipid biosynthetic process"/>
    <property type="evidence" value="ECO:0007669"/>
    <property type="project" value="InterPro"/>
</dbReference>
<dbReference type="AlphaFoldDB" id="A0A5B8Y1J7"/>
<sequence>MSESNLNGAIVWILVDHSAREAAYKEVAQLLESDGATVEIVTITEVLGSAARGAIAGGAERLLRGLRVAVQGRTDEDFLGAMRRARPDLLVITDARYARPLGLVETLTGINALQVGVVSDFQFGAEWLRSPFKGFVVPNQEFKTQLERNGVAGERVIVAGPAVESRFSNEVDREAVRKELKLGDQSVVLVRADTLETATLEKLVFQATLVEKKVRFVFHHQGDSAAAGTLRRAAAQYGLRALMFGKVPDLERYFAAADLVVAHPKEVFIPEIIAQDRPLLLVGDETGAPEQIEFLVRHGAARHVNDLLKLGAVLDDLIETGLQSAQEASDKLSGTSGAADVAEALKVALANREAWKTAAETHQEPVPEDEQNDSSPFEEIGGGGAQSSTTSAEYSGLSMAQARDQLANLIMQERDVERRLDEVQKQQERWRGRLNLAREWNEVDLADEAQGILRGYMAEAETIAKELEAIRRQKDKLKAAANPGAAESKRETDDPRVSDVEKRFRKMESESELEGLKDRIRREFGE</sequence>
<dbReference type="InterPro" id="IPR009695">
    <property type="entry name" value="Diacylglyc_glucosyltr_N"/>
</dbReference>
<evidence type="ECO:0000313" key="4">
    <source>
        <dbReference type="Proteomes" id="UP000321595"/>
    </source>
</evidence>
<feature type="region of interest" description="Disordered" evidence="1">
    <location>
        <begin position="356"/>
        <end position="396"/>
    </location>
</feature>
<organism evidence="3 4">
    <name type="scientific">Microvenator marinus</name>
    <dbReference type="NCBI Taxonomy" id="2600177"/>
    <lineage>
        <taxon>Bacteria</taxon>
        <taxon>Deltaproteobacteria</taxon>
        <taxon>Bradymonadales</taxon>
        <taxon>Microvenatoraceae</taxon>
        <taxon>Microvenator</taxon>
    </lineage>
</organism>
<feature type="domain" description="Diacylglycerol glucosyltransferase N-terminal" evidence="2">
    <location>
        <begin position="81"/>
        <end position="163"/>
    </location>
</feature>
<evidence type="ECO:0000256" key="1">
    <source>
        <dbReference type="SAM" id="MobiDB-lite"/>
    </source>
</evidence>
<dbReference type="OrthoDB" id="5484263at2"/>
<dbReference type="Pfam" id="PF06925">
    <property type="entry name" value="MGDG_synth"/>
    <property type="match status" value="1"/>
</dbReference>
<keyword evidence="4" id="KW-1185">Reference proteome</keyword>
<feature type="region of interest" description="Disordered" evidence="1">
    <location>
        <begin position="476"/>
        <end position="526"/>
    </location>
</feature>
<dbReference type="Proteomes" id="UP000321595">
    <property type="component" value="Chromosome"/>
</dbReference>
<reference evidence="3 4" key="1">
    <citation type="submission" date="2019-08" db="EMBL/GenBank/DDBJ databases">
        <authorList>
            <person name="Liang Q."/>
        </authorList>
    </citation>
    <scope>NUCLEOTIDE SEQUENCE [LARGE SCALE GENOMIC DNA]</scope>
    <source>
        <strain evidence="3 4">V1718</strain>
    </source>
</reference>
<dbReference type="RefSeq" id="WP_146963049.1">
    <property type="nucleotide sequence ID" value="NZ_CP042467.1"/>
</dbReference>
<gene>
    <name evidence="3" type="ORF">FRD01_21800</name>
</gene>
<dbReference type="GO" id="GO:0016758">
    <property type="term" value="F:hexosyltransferase activity"/>
    <property type="evidence" value="ECO:0007669"/>
    <property type="project" value="InterPro"/>
</dbReference>